<dbReference type="Gene3D" id="1.20.58.530">
    <property type="match status" value="1"/>
</dbReference>
<proteinExistence type="inferred from homology"/>
<dbReference type="GO" id="GO:0000146">
    <property type="term" value="F:microfilament motor activity"/>
    <property type="evidence" value="ECO:0007669"/>
    <property type="project" value="TreeGrafter"/>
</dbReference>
<evidence type="ECO:0000256" key="3">
    <source>
        <dbReference type="ARBA" id="ARBA00023123"/>
    </source>
</evidence>
<feature type="region of interest" description="Actin-binding" evidence="6">
    <location>
        <begin position="620"/>
        <end position="642"/>
    </location>
</feature>
<sequence length="1446" mass="155166">MESERVWVPRGGLWVGGEVIDSDNELTTVAIREDDDAVETLPSSTVLPRRNAAGEESAEDLASLVHLDEPNIVRGLTLRYAQDEIYTSVGAILVAINPWKPLPHLYSAETLAKHTDCTSGRARPHPFAVANAAWAGVQRGEFHSILVSGESGAGKTETTKVLLQFVAARSQGSTGDSVQRALLESNPILEAFGNARTLRNDNSSRFGKWVEVHLGGDGAVCGGAIRTYLLEKSRVSGVPQGERNFHAFYQLLAAPDGAMASAAAMPLPGVADAAYLREGGCLAIAGVDDAQRCGALERALSSVGLDGAASLRPLVRTLVASLLLGNVSFHADEGSDAAALASHGWAAADGRTAHALVAEALAVDVASLEKALCFKQISVRRDTALETVESPHTCAQAADARDALAKAIFGALFGCLVRRVNERLSSPAGEEDASRAIGILDIFGFESFERNSFEQLCINYANEKLQGHFNAVVFTLEQREYESEGVQWDRVEHAGNEETLALIEGRMGVFQLLNEQCRLPRGDDGVFCDGVRTAHKAHPSLSAPHLPASAFGVRHYAGLVMYDSAGFVQKAKDALPEGVRALLGESSCAFVRALLAPAAGGAASCADAASSLAVQFKSQLGALLKTISRSESHFVRCVNPNSHKTPAQIEPHTLLHQLRCSGLMDAVRVARAGFPIRLPLARFARRFRCLAPHLPHAAAAPLVDELRRAGLLAAPSLSLGATKVFLKPHAADALERRRQCVRAAAARRVQSHARRRLARRAFAAARAAAAAIGAAARAAAARRAAAAARAHRAARTVAAHARGMLARAAAARRAAATALAAAARRRAAVRAYAAAVRAAAVLQGGARRRAAMRVARRRRAAARDAAAARAEAARLRGENALLRRQLLQAQEEAEAARRRQAAVEAAAPASTAHASAQCDDSWDLMHEAMELRAALRTKTAQVEQLEAKLDGGHGKENDPLQPALSGSPAVKKPASPLSPPVRSDERRGKGCALEGQLRSLQLEMETHKLRLELASTRSSLEAETRKRVRQEKIVSKLMKELREEKMIVGARKGTLSSVERLHEEMNRHLQSAAAEVARMHESLQSGIAKAAEKLRLAAQTEAAQASPCRFAVALRVPELQDECDEHQLRLRALDDQLAAALDVNENLVLAVKRKDLLIARLRGHGDDLVALGENDSDSLQLHASRGAASKEAYLTHYVALLESELIKCVDERAEAHQLLEEQITRAEMAENAVVVLTAAQGEAGEEPARNGREAATSAESALLAAAEAAADELMAAGPPEASVAEERGDAMLARLGLQVGACHMHAVHAAGEVNRLHEALGEEARKRMRLEKIVSKLMKELRSAKLQPLPQRLDLLKGLERELLHELARTSKSMDMLQGTLRAGLKVATDRLATAISTEAAKAAERVPELEEAYSELQAQLWSTEEILEELRDKEKMRELEISFSK</sequence>
<organism evidence="10 11">
    <name type="scientific">Prymnesium parvum</name>
    <name type="common">Toxic golden alga</name>
    <dbReference type="NCBI Taxonomy" id="97485"/>
    <lineage>
        <taxon>Eukaryota</taxon>
        <taxon>Haptista</taxon>
        <taxon>Haptophyta</taxon>
        <taxon>Prymnesiophyceae</taxon>
        <taxon>Prymnesiales</taxon>
        <taxon>Prymnesiaceae</taxon>
        <taxon>Prymnesium</taxon>
    </lineage>
</organism>
<dbReference type="PANTHER" id="PTHR13140:SF706">
    <property type="entry name" value="DILUTE CLASS UNCONVENTIONAL MYOSIN, ISOFORM C"/>
    <property type="match status" value="1"/>
</dbReference>
<evidence type="ECO:0000256" key="2">
    <source>
        <dbReference type="ARBA" id="ARBA00022840"/>
    </source>
</evidence>
<dbReference type="GO" id="GO:0016459">
    <property type="term" value="C:myosin complex"/>
    <property type="evidence" value="ECO:0007669"/>
    <property type="project" value="UniProtKB-KW"/>
</dbReference>
<keyword evidence="11" id="KW-1185">Reference proteome</keyword>
<keyword evidence="4 6" id="KW-0505">Motor protein</keyword>
<dbReference type="GO" id="GO:0051015">
    <property type="term" value="F:actin filament binding"/>
    <property type="evidence" value="ECO:0007669"/>
    <property type="project" value="TreeGrafter"/>
</dbReference>
<keyword evidence="1 6" id="KW-0547">Nucleotide-binding</keyword>
<feature type="region of interest" description="Disordered" evidence="8">
    <location>
        <begin position="949"/>
        <end position="989"/>
    </location>
</feature>
<dbReference type="PROSITE" id="PS50096">
    <property type="entry name" value="IQ"/>
    <property type="match status" value="1"/>
</dbReference>
<dbReference type="Gene3D" id="1.20.120.720">
    <property type="entry name" value="Myosin VI head, motor domain, U50 subdomain"/>
    <property type="match status" value="1"/>
</dbReference>
<feature type="coiled-coil region" evidence="7">
    <location>
        <begin position="858"/>
        <end position="948"/>
    </location>
</feature>
<dbReference type="GO" id="GO:0007015">
    <property type="term" value="P:actin filament organization"/>
    <property type="evidence" value="ECO:0007669"/>
    <property type="project" value="TreeGrafter"/>
</dbReference>
<reference evidence="10 11" key="1">
    <citation type="journal article" date="2024" name="Science">
        <title>Giant polyketide synthase enzymes in the biosynthesis of giant marine polyether toxins.</title>
        <authorList>
            <person name="Fallon T.R."/>
            <person name="Shende V.V."/>
            <person name="Wierzbicki I.H."/>
            <person name="Pendleton A.L."/>
            <person name="Watervoot N.F."/>
            <person name="Auber R.P."/>
            <person name="Gonzalez D.J."/>
            <person name="Wisecaver J.H."/>
            <person name="Moore B.S."/>
        </authorList>
    </citation>
    <scope>NUCLEOTIDE SEQUENCE [LARGE SCALE GENOMIC DNA]</scope>
    <source>
        <strain evidence="10 11">12B1</strain>
    </source>
</reference>
<keyword evidence="3 6" id="KW-0518">Myosin</keyword>
<dbReference type="GO" id="GO:0005737">
    <property type="term" value="C:cytoplasm"/>
    <property type="evidence" value="ECO:0007669"/>
    <property type="project" value="TreeGrafter"/>
</dbReference>
<dbReference type="SMART" id="SM00242">
    <property type="entry name" value="MYSc"/>
    <property type="match status" value="1"/>
</dbReference>
<dbReference type="PROSITE" id="PS51456">
    <property type="entry name" value="MYOSIN_MOTOR"/>
    <property type="match status" value="1"/>
</dbReference>
<name>A0AB34IXM4_PRYPA</name>
<dbReference type="PANTHER" id="PTHR13140">
    <property type="entry name" value="MYOSIN"/>
    <property type="match status" value="1"/>
</dbReference>
<protein>
    <recommendedName>
        <fullName evidence="9">Myosin motor domain-containing protein</fullName>
    </recommendedName>
</protein>
<feature type="compositionally biased region" description="Basic and acidic residues" evidence="8">
    <location>
        <begin position="949"/>
        <end position="958"/>
    </location>
</feature>
<dbReference type="Gene3D" id="1.10.10.820">
    <property type="match status" value="1"/>
</dbReference>
<gene>
    <name evidence="10" type="ORF">AB1Y20_004815</name>
</gene>
<feature type="coiled-coil region" evidence="7">
    <location>
        <begin position="1400"/>
        <end position="1434"/>
    </location>
</feature>
<dbReference type="GO" id="GO:0016020">
    <property type="term" value="C:membrane"/>
    <property type="evidence" value="ECO:0007669"/>
    <property type="project" value="TreeGrafter"/>
</dbReference>
<dbReference type="CDD" id="cd00124">
    <property type="entry name" value="MYSc"/>
    <property type="match status" value="1"/>
</dbReference>
<evidence type="ECO:0000256" key="1">
    <source>
        <dbReference type="ARBA" id="ARBA00022741"/>
    </source>
</evidence>
<dbReference type="Proteomes" id="UP001515480">
    <property type="component" value="Unassembled WGS sequence"/>
</dbReference>
<dbReference type="InterPro" id="IPR001609">
    <property type="entry name" value="Myosin_head_motor_dom-like"/>
</dbReference>
<feature type="domain" description="Myosin motor" evidence="9">
    <location>
        <begin position="56"/>
        <end position="739"/>
    </location>
</feature>
<comment type="similarity">
    <text evidence="6">Belongs to the TRAFAC class myosin-kinesin ATPase superfamily. Myosin family.</text>
</comment>
<evidence type="ECO:0000256" key="8">
    <source>
        <dbReference type="SAM" id="MobiDB-lite"/>
    </source>
</evidence>
<dbReference type="Gene3D" id="3.40.850.10">
    <property type="entry name" value="Kinesin motor domain"/>
    <property type="match status" value="1"/>
</dbReference>
<dbReference type="Pfam" id="PF00063">
    <property type="entry name" value="Myosin_head"/>
    <property type="match status" value="1"/>
</dbReference>
<dbReference type="Gene3D" id="1.20.5.4820">
    <property type="match status" value="1"/>
</dbReference>
<keyword evidence="2 6" id="KW-0067">ATP-binding</keyword>
<dbReference type="PRINTS" id="PR00193">
    <property type="entry name" value="MYOSINHEAVY"/>
</dbReference>
<dbReference type="EMBL" id="JBGBPQ010000016">
    <property type="protein sequence ID" value="KAL1508720.1"/>
    <property type="molecule type" value="Genomic_DNA"/>
</dbReference>
<dbReference type="SUPFAM" id="SSF52540">
    <property type="entry name" value="P-loop containing nucleoside triphosphate hydrolases"/>
    <property type="match status" value="1"/>
</dbReference>
<evidence type="ECO:0000256" key="4">
    <source>
        <dbReference type="ARBA" id="ARBA00023175"/>
    </source>
</evidence>
<evidence type="ECO:0000313" key="10">
    <source>
        <dbReference type="EMBL" id="KAL1508720.1"/>
    </source>
</evidence>
<dbReference type="InterPro" id="IPR027417">
    <property type="entry name" value="P-loop_NTPase"/>
</dbReference>
<comment type="caution">
    <text evidence="10">The sequence shown here is derived from an EMBL/GenBank/DDBJ whole genome shotgun (WGS) entry which is preliminary data.</text>
</comment>
<evidence type="ECO:0000256" key="7">
    <source>
        <dbReference type="SAM" id="Coils"/>
    </source>
</evidence>
<dbReference type="InterPro" id="IPR036961">
    <property type="entry name" value="Kinesin_motor_dom_sf"/>
</dbReference>
<dbReference type="GO" id="GO:0005524">
    <property type="term" value="F:ATP binding"/>
    <property type="evidence" value="ECO:0007669"/>
    <property type="project" value="UniProtKB-UniRule"/>
</dbReference>
<keyword evidence="5 6" id="KW-0009">Actin-binding</keyword>
<accession>A0AB34IXM4</accession>
<feature type="binding site" evidence="6">
    <location>
        <begin position="149"/>
        <end position="156"/>
    </location>
    <ligand>
        <name>ATP</name>
        <dbReference type="ChEBI" id="CHEBI:30616"/>
    </ligand>
</feature>
<evidence type="ECO:0000256" key="6">
    <source>
        <dbReference type="PROSITE-ProRule" id="PRU00782"/>
    </source>
</evidence>
<evidence type="ECO:0000259" key="9">
    <source>
        <dbReference type="PROSITE" id="PS51456"/>
    </source>
</evidence>
<evidence type="ECO:0000313" key="11">
    <source>
        <dbReference type="Proteomes" id="UP001515480"/>
    </source>
</evidence>
<evidence type="ECO:0000256" key="5">
    <source>
        <dbReference type="ARBA" id="ARBA00023203"/>
    </source>
</evidence>
<keyword evidence="7" id="KW-0175">Coiled coil</keyword>